<accession>A0A846QGV0</accession>
<dbReference type="InterPro" id="IPR012505">
    <property type="entry name" value="YbbR"/>
</dbReference>
<proteinExistence type="predicted"/>
<dbReference type="Proteomes" id="UP000580856">
    <property type="component" value="Unassembled WGS sequence"/>
</dbReference>
<dbReference type="PANTHER" id="PTHR37804">
    <property type="entry name" value="CDAA REGULATORY PROTEIN CDAR"/>
    <property type="match status" value="1"/>
</dbReference>
<gene>
    <name evidence="1" type="ORF">GGQ74_001091</name>
</gene>
<sequence>MRENWPYRILALLLAFACWYLVTGQDKVETWIEIPVEIVNTPKDLVVQSGVPSRINVRVRGSKPMLRGLDARSLAYSLNLATLTPGTNVVTIEPGKVSVPKAVEVIEIDPARLTVEADRLVRRRVPVEPRWQGDVAEDYELLEAVADPLVVQLEGPERLVEPLKSVPTLPLTGNVTSAGAMVRDLGLDLPREIQANPASVRVHFRFAERTRQMWLKIPIRVLPENSSAAASAQVKPATVQVQVEAPVSIAREKDFRERFSAFILLNSSMEPGWHVVEYRIKMPPGCTLIKAVPQKVDLRIRRKPA</sequence>
<protein>
    <submittedName>
        <fullName evidence="1">YbbR domain-containing protein</fullName>
    </submittedName>
</protein>
<dbReference type="AlphaFoldDB" id="A0A846QGV0"/>
<dbReference type="PANTHER" id="PTHR37804:SF1">
    <property type="entry name" value="CDAA REGULATORY PROTEIN CDAR"/>
    <property type="match status" value="1"/>
</dbReference>
<comment type="caution">
    <text evidence="1">The sequence shown here is derived from an EMBL/GenBank/DDBJ whole genome shotgun (WGS) entry which is preliminary data.</text>
</comment>
<dbReference type="Pfam" id="PF07949">
    <property type="entry name" value="YbbR"/>
    <property type="match status" value="2"/>
</dbReference>
<evidence type="ECO:0000313" key="1">
    <source>
        <dbReference type="EMBL" id="NJB67451.1"/>
    </source>
</evidence>
<organism evidence="1 2">
    <name type="scientific">Desulfobaculum xiamenense</name>
    <dbReference type="NCBI Taxonomy" id="995050"/>
    <lineage>
        <taxon>Bacteria</taxon>
        <taxon>Pseudomonadati</taxon>
        <taxon>Thermodesulfobacteriota</taxon>
        <taxon>Desulfovibrionia</taxon>
        <taxon>Desulfovibrionales</taxon>
        <taxon>Desulfovibrionaceae</taxon>
        <taxon>Desulfobaculum</taxon>
    </lineage>
</organism>
<dbReference type="EMBL" id="JAATJA010000001">
    <property type="protein sequence ID" value="NJB67451.1"/>
    <property type="molecule type" value="Genomic_DNA"/>
</dbReference>
<reference evidence="1 2" key="1">
    <citation type="submission" date="2020-03" db="EMBL/GenBank/DDBJ databases">
        <title>Genomic Encyclopedia of Type Strains, Phase IV (KMG-IV): sequencing the most valuable type-strain genomes for metagenomic binning, comparative biology and taxonomic classification.</title>
        <authorList>
            <person name="Goeker M."/>
        </authorList>
    </citation>
    <scope>NUCLEOTIDE SEQUENCE [LARGE SCALE GENOMIC DNA]</scope>
    <source>
        <strain evidence="1 2">DSM 24233</strain>
    </source>
</reference>
<dbReference type="InterPro" id="IPR053154">
    <property type="entry name" value="c-di-AMP_regulator"/>
</dbReference>
<dbReference type="Gene3D" id="2.170.120.40">
    <property type="entry name" value="YbbR-like domain"/>
    <property type="match status" value="1"/>
</dbReference>
<keyword evidence="2" id="KW-1185">Reference proteome</keyword>
<dbReference type="RefSeq" id="WP_167940505.1">
    <property type="nucleotide sequence ID" value="NZ_JAATJA010000001.1"/>
</dbReference>
<name>A0A846QGV0_9BACT</name>
<dbReference type="Gene3D" id="2.170.120.30">
    <property type="match status" value="2"/>
</dbReference>
<evidence type="ECO:0000313" key="2">
    <source>
        <dbReference type="Proteomes" id="UP000580856"/>
    </source>
</evidence>
<dbReference type="CDD" id="cd20206">
    <property type="entry name" value="YbbR"/>
    <property type="match status" value="1"/>
</dbReference>